<dbReference type="EMBL" id="BARV01018353">
    <property type="protein sequence ID" value="GAI19260.1"/>
    <property type="molecule type" value="Genomic_DNA"/>
</dbReference>
<feature type="non-terminal residue" evidence="1">
    <location>
        <position position="1"/>
    </location>
</feature>
<reference evidence="1" key="1">
    <citation type="journal article" date="2014" name="Front. Microbiol.">
        <title>High frequency of phylogenetically diverse reductive dehalogenase-homologous genes in deep subseafloor sedimentary metagenomes.</title>
        <authorList>
            <person name="Kawai M."/>
            <person name="Futagami T."/>
            <person name="Toyoda A."/>
            <person name="Takaki Y."/>
            <person name="Nishi S."/>
            <person name="Hori S."/>
            <person name="Arai W."/>
            <person name="Tsubouchi T."/>
            <person name="Morono Y."/>
            <person name="Uchiyama I."/>
            <person name="Ito T."/>
            <person name="Fujiyama A."/>
            <person name="Inagaki F."/>
            <person name="Takami H."/>
        </authorList>
    </citation>
    <scope>NUCLEOTIDE SEQUENCE</scope>
    <source>
        <strain evidence="1">Expedition CK06-06</strain>
    </source>
</reference>
<evidence type="ECO:0000313" key="1">
    <source>
        <dbReference type="EMBL" id="GAI19260.1"/>
    </source>
</evidence>
<organism evidence="1">
    <name type="scientific">marine sediment metagenome</name>
    <dbReference type="NCBI Taxonomy" id="412755"/>
    <lineage>
        <taxon>unclassified sequences</taxon>
        <taxon>metagenomes</taxon>
        <taxon>ecological metagenomes</taxon>
    </lineage>
</organism>
<sequence>NPRFGECLGGRAMGDAINAFFAGTLSAEEALDETAEAWQDIAGGELAPVD</sequence>
<protein>
    <submittedName>
        <fullName evidence="1">Uncharacterized protein</fullName>
    </submittedName>
</protein>
<dbReference type="AlphaFoldDB" id="X1MX47"/>
<name>X1MX47_9ZZZZ</name>
<gene>
    <name evidence="1" type="ORF">S06H3_31057</name>
</gene>
<comment type="caution">
    <text evidence="1">The sequence shown here is derived from an EMBL/GenBank/DDBJ whole genome shotgun (WGS) entry which is preliminary data.</text>
</comment>
<proteinExistence type="predicted"/>
<accession>X1MX47</accession>